<dbReference type="InterPro" id="IPR037962">
    <property type="entry name" value="Neuralized"/>
</dbReference>
<dbReference type="PANTHER" id="PTHR12429:SF6">
    <property type="entry name" value="PROTEIN NEURALIZED"/>
    <property type="match status" value="1"/>
</dbReference>
<evidence type="ECO:0000313" key="7">
    <source>
        <dbReference type="Proteomes" id="UP000821853"/>
    </source>
</evidence>
<comment type="caution">
    <text evidence="6">The sequence shown here is derived from an EMBL/GenBank/DDBJ whole genome shotgun (WGS) entry which is preliminary data.</text>
</comment>
<keyword evidence="1" id="KW-0479">Metal-binding</keyword>
<organism evidence="6 7">
    <name type="scientific">Haemaphysalis longicornis</name>
    <name type="common">Bush tick</name>
    <dbReference type="NCBI Taxonomy" id="44386"/>
    <lineage>
        <taxon>Eukaryota</taxon>
        <taxon>Metazoa</taxon>
        <taxon>Ecdysozoa</taxon>
        <taxon>Arthropoda</taxon>
        <taxon>Chelicerata</taxon>
        <taxon>Arachnida</taxon>
        <taxon>Acari</taxon>
        <taxon>Parasitiformes</taxon>
        <taxon>Ixodida</taxon>
        <taxon>Ixodoidea</taxon>
        <taxon>Ixodidae</taxon>
        <taxon>Haemaphysalinae</taxon>
        <taxon>Haemaphysalis</taxon>
    </lineage>
</organism>
<dbReference type="SMART" id="SM00588">
    <property type="entry name" value="NEUZ"/>
    <property type="match status" value="2"/>
</dbReference>
<keyword evidence="2" id="KW-0677">Repeat</keyword>
<evidence type="ECO:0000256" key="1">
    <source>
        <dbReference type="ARBA" id="ARBA00022723"/>
    </source>
</evidence>
<evidence type="ECO:0000256" key="2">
    <source>
        <dbReference type="ARBA" id="ARBA00022737"/>
    </source>
</evidence>
<keyword evidence="4" id="KW-0862">Zinc</keyword>
<dbReference type="PROSITE" id="PS51065">
    <property type="entry name" value="NHR"/>
    <property type="match status" value="2"/>
</dbReference>
<dbReference type="FunFam" id="2.60.120.920:FF:000005">
    <property type="entry name" value="Putative E3 ubiquitin-protein ligase NEURL1B"/>
    <property type="match status" value="2"/>
</dbReference>
<reference evidence="6 7" key="1">
    <citation type="journal article" date="2020" name="Cell">
        <title>Large-Scale Comparative Analyses of Tick Genomes Elucidate Their Genetic Diversity and Vector Capacities.</title>
        <authorList>
            <consortium name="Tick Genome and Microbiome Consortium (TIGMIC)"/>
            <person name="Jia N."/>
            <person name="Wang J."/>
            <person name="Shi W."/>
            <person name="Du L."/>
            <person name="Sun Y."/>
            <person name="Zhan W."/>
            <person name="Jiang J.F."/>
            <person name="Wang Q."/>
            <person name="Zhang B."/>
            <person name="Ji P."/>
            <person name="Bell-Sakyi L."/>
            <person name="Cui X.M."/>
            <person name="Yuan T.T."/>
            <person name="Jiang B.G."/>
            <person name="Yang W.F."/>
            <person name="Lam T.T."/>
            <person name="Chang Q.C."/>
            <person name="Ding S.J."/>
            <person name="Wang X.J."/>
            <person name="Zhu J.G."/>
            <person name="Ruan X.D."/>
            <person name="Zhao L."/>
            <person name="Wei J.T."/>
            <person name="Ye R.Z."/>
            <person name="Que T.C."/>
            <person name="Du C.H."/>
            <person name="Zhou Y.H."/>
            <person name="Cheng J.X."/>
            <person name="Dai P.F."/>
            <person name="Guo W.B."/>
            <person name="Han X.H."/>
            <person name="Huang E.J."/>
            <person name="Li L.F."/>
            <person name="Wei W."/>
            <person name="Gao Y.C."/>
            <person name="Liu J.Z."/>
            <person name="Shao H.Z."/>
            <person name="Wang X."/>
            <person name="Wang C.C."/>
            <person name="Yang T.C."/>
            <person name="Huo Q.B."/>
            <person name="Li W."/>
            <person name="Chen H.Y."/>
            <person name="Chen S.E."/>
            <person name="Zhou L.G."/>
            <person name="Ni X.B."/>
            <person name="Tian J.H."/>
            <person name="Sheng Y."/>
            <person name="Liu T."/>
            <person name="Pan Y.S."/>
            <person name="Xia L.Y."/>
            <person name="Li J."/>
            <person name="Zhao F."/>
            <person name="Cao W.C."/>
        </authorList>
    </citation>
    <scope>NUCLEOTIDE SEQUENCE [LARGE SCALE GENOMIC DNA]</scope>
    <source>
        <strain evidence="6">HaeL-2018</strain>
    </source>
</reference>
<sequence length="427" mass="46228">MVLLLRYRGVIAVTSCPVSATVATWKVGRRGDRFGVGEGGLDREEVEAHAGCLGKGEGPTKRRRCCCRVHLRSRRRRLSPIECPVPAVFAASGDALEATAEEDGCAEKVRRMSLHEVHGDNVRLKDDGSGARRADGFRKGVVFSARPVGADEKVKVRVTSCCTQWSGALRLGFTAHDPATMKGNVPSSAFPNLKNTPGNWVAKLEESLAAEGTELSFCVTYKGDMIVCVNDEEGEVVLSGVDTTRPLWAMVDIFGNTTGIELTLPDTSPDLEPVVFHEICGANVRLAEEGRLAQRVGDFCKGVTFSSRPVYLSERLFLRVKESCTQWSGSLRLGFTSNDPALSQGTLPSSSYPHLKNSPGNWVKVLDESYAKVDNLIHFCVNDMGEGLIGVNGGEEKVFLKGIDVSGNLWALIDIYGNTVTVEMAGM</sequence>
<dbReference type="PANTHER" id="PTHR12429">
    <property type="entry name" value="NEURALIZED"/>
    <property type="match status" value="1"/>
</dbReference>
<dbReference type="OrthoDB" id="6078042at2759"/>
<accession>A0A9J6FUA0</accession>
<gene>
    <name evidence="6" type="ORF">HPB48_017676</name>
</gene>
<dbReference type="VEuPathDB" id="VectorBase:HLOH_051439"/>
<dbReference type="InterPro" id="IPR006573">
    <property type="entry name" value="NHR_dom"/>
</dbReference>
<evidence type="ECO:0000256" key="3">
    <source>
        <dbReference type="ARBA" id="ARBA00022771"/>
    </source>
</evidence>
<feature type="domain" description="NHR" evidence="5">
    <location>
        <begin position="273"/>
        <end position="427"/>
    </location>
</feature>
<keyword evidence="7" id="KW-1185">Reference proteome</keyword>
<keyword evidence="3" id="KW-0863">Zinc-finger</keyword>
<evidence type="ECO:0000256" key="4">
    <source>
        <dbReference type="ARBA" id="ARBA00022833"/>
    </source>
</evidence>
<dbReference type="Proteomes" id="UP000821853">
    <property type="component" value="Chromosome 2"/>
</dbReference>
<dbReference type="GO" id="GO:0008270">
    <property type="term" value="F:zinc ion binding"/>
    <property type="evidence" value="ECO:0007669"/>
    <property type="project" value="UniProtKB-KW"/>
</dbReference>
<evidence type="ECO:0000313" key="6">
    <source>
        <dbReference type="EMBL" id="KAH9366677.1"/>
    </source>
</evidence>
<dbReference type="GO" id="GO:0061630">
    <property type="term" value="F:ubiquitin protein ligase activity"/>
    <property type="evidence" value="ECO:0007669"/>
    <property type="project" value="TreeGrafter"/>
</dbReference>
<dbReference type="Gene3D" id="2.60.120.920">
    <property type="match status" value="2"/>
</dbReference>
<feature type="domain" description="NHR" evidence="5">
    <location>
        <begin position="111"/>
        <end position="265"/>
    </location>
</feature>
<dbReference type="AlphaFoldDB" id="A0A9J6FUA0"/>
<name>A0A9J6FUA0_HAELO</name>
<dbReference type="EMBL" id="JABSTR010000004">
    <property type="protein sequence ID" value="KAH9366677.1"/>
    <property type="molecule type" value="Genomic_DNA"/>
</dbReference>
<proteinExistence type="predicted"/>
<dbReference type="InterPro" id="IPR043136">
    <property type="entry name" value="B30.2/SPRY_sf"/>
</dbReference>
<evidence type="ECO:0000259" key="5">
    <source>
        <dbReference type="PROSITE" id="PS51065"/>
    </source>
</evidence>
<dbReference type="Pfam" id="PF07177">
    <property type="entry name" value="Neuralized"/>
    <property type="match status" value="2"/>
</dbReference>
<protein>
    <recommendedName>
        <fullName evidence="5">NHR domain-containing protein</fullName>
    </recommendedName>
</protein>